<reference evidence="3 4" key="1">
    <citation type="submission" date="2016-04" db="EMBL/GenBank/DDBJ databases">
        <title>Acidithiobacillus ferrooxidans genome sequencing and assembly.</title>
        <authorList>
            <person name="Zhou Z."/>
        </authorList>
    </citation>
    <scope>NUCLEOTIDE SEQUENCE [LARGE SCALE GENOMIC DNA]</scope>
    <source>
        <strain evidence="3 4">BY0502</strain>
    </source>
</reference>
<dbReference type="SUPFAM" id="SSF52540">
    <property type="entry name" value="P-loop containing nucleoside triphosphate hydrolases"/>
    <property type="match status" value="1"/>
</dbReference>
<dbReference type="GO" id="GO:0051131">
    <property type="term" value="P:chaperone-mediated protein complex assembly"/>
    <property type="evidence" value="ECO:0007669"/>
    <property type="project" value="TreeGrafter"/>
</dbReference>
<dbReference type="Proteomes" id="UP000078302">
    <property type="component" value="Unassembled WGS sequence"/>
</dbReference>
<dbReference type="InterPro" id="IPR027417">
    <property type="entry name" value="P-loop_NTPase"/>
</dbReference>
<evidence type="ECO:0000313" key="3">
    <source>
        <dbReference type="EMBL" id="OAP92698.1"/>
    </source>
</evidence>
<dbReference type="InterPro" id="IPR027065">
    <property type="entry name" value="Lon_Prtase"/>
</dbReference>
<dbReference type="GO" id="GO:0003697">
    <property type="term" value="F:single-stranded DNA binding"/>
    <property type="evidence" value="ECO:0007669"/>
    <property type="project" value="TreeGrafter"/>
</dbReference>
<dbReference type="GO" id="GO:0004252">
    <property type="term" value="F:serine-type endopeptidase activity"/>
    <property type="evidence" value="ECO:0007669"/>
    <property type="project" value="InterPro"/>
</dbReference>
<evidence type="ECO:0000313" key="4">
    <source>
        <dbReference type="Proteomes" id="UP000078302"/>
    </source>
</evidence>
<dbReference type="AlphaFoldDB" id="A0A179BLV3"/>
<dbReference type="Gene3D" id="3.40.50.300">
    <property type="entry name" value="P-loop containing nucleotide triphosphate hydrolases"/>
    <property type="match status" value="1"/>
</dbReference>
<comment type="caution">
    <text evidence="3">The sequence shown here is derived from an EMBL/GenBank/DDBJ whole genome shotgun (WGS) entry which is preliminary data.</text>
</comment>
<dbReference type="PANTHER" id="PTHR43718:SF2">
    <property type="entry name" value="LON PROTEASE HOMOLOG, MITOCHONDRIAL"/>
    <property type="match status" value="1"/>
</dbReference>
<dbReference type="InterPro" id="IPR003593">
    <property type="entry name" value="AAA+_ATPase"/>
</dbReference>
<accession>A0A179BLV3</accession>
<dbReference type="RefSeq" id="WP_064218276.1">
    <property type="nucleotide sequence ID" value="NZ_LVXZ01000032.1"/>
</dbReference>
<dbReference type="OrthoDB" id="5297432at2"/>
<dbReference type="Pfam" id="PF00004">
    <property type="entry name" value="AAA"/>
    <property type="match status" value="1"/>
</dbReference>
<dbReference type="GO" id="GO:0007005">
    <property type="term" value="P:mitochondrion organization"/>
    <property type="evidence" value="ECO:0007669"/>
    <property type="project" value="TreeGrafter"/>
</dbReference>
<dbReference type="SMART" id="SM00382">
    <property type="entry name" value="AAA"/>
    <property type="match status" value="1"/>
</dbReference>
<protein>
    <recommendedName>
        <fullName evidence="2">AAA+ ATPase domain-containing protein</fullName>
    </recommendedName>
</protein>
<evidence type="ECO:0000256" key="1">
    <source>
        <dbReference type="SAM" id="MobiDB-lite"/>
    </source>
</evidence>
<proteinExistence type="predicted"/>
<feature type="domain" description="AAA+ ATPase" evidence="2">
    <location>
        <begin position="301"/>
        <end position="463"/>
    </location>
</feature>
<dbReference type="InterPro" id="IPR003959">
    <property type="entry name" value="ATPase_AAA_core"/>
</dbReference>
<gene>
    <name evidence="3" type="ORF">A4H96_03300</name>
</gene>
<organism evidence="3 4">
    <name type="scientific">Acidithiobacillus ferrooxidans</name>
    <name type="common">Thiobacillus ferrooxidans</name>
    <dbReference type="NCBI Taxonomy" id="920"/>
    <lineage>
        <taxon>Bacteria</taxon>
        <taxon>Pseudomonadati</taxon>
        <taxon>Pseudomonadota</taxon>
        <taxon>Acidithiobacillia</taxon>
        <taxon>Acidithiobacillales</taxon>
        <taxon>Acidithiobacillaceae</taxon>
        <taxon>Acidithiobacillus</taxon>
    </lineage>
</organism>
<dbReference type="PANTHER" id="PTHR43718">
    <property type="entry name" value="LON PROTEASE"/>
    <property type="match status" value="1"/>
</dbReference>
<keyword evidence="4" id="KW-1185">Reference proteome</keyword>
<name>A0A179BLV3_ACIFR</name>
<feature type="region of interest" description="Disordered" evidence="1">
    <location>
        <begin position="225"/>
        <end position="245"/>
    </location>
</feature>
<dbReference type="GO" id="GO:0006515">
    <property type="term" value="P:protein quality control for misfolded or incompletely synthesized proteins"/>
    <property type="evidence" value="ECO:0007669"/>
    <property type="project" value="TreeGrafter"/>
</dbReference>
<evidence type="ECO:0000259" key="2">
    <source>
        <dbReference type="SMART" id="SM00382"/>
    </source>
</evidence>
<sequence>MFVWYADLDERLPRLLECLDALCESMQEDGKSVPRWVTQGIPPARAAASGYSGPLPQDWPIWVLEKTRRFTLEMAVACIPLGDLAEAMQKEGCWSPPEEFAWQWATVAAQLGSKLGEIYALVLAARLQPKAYGTFLRDAFYFWRAQLRNKADFWMEGCDRSAQCRALTLEMGLQAVARLEDTALAREVNRFIRENGTNVPLPLFPLQCVLERVLGKAEIPEEDRRSRQVVLQSMQPPGKEDDRRSLERFRPLLRPLPLVTWPQSLSWAKMLRQEFPWMEAAIGALERQQVLAQRLGADSLRLRPLLLLGPAGTGKTRFLRRLGETMGAPTLFVPLAGANDNMLLKGTARGWSSARPGFLVEMMLERQCPNPMVILDEIDKIGLGRQNGRIWETLLTFLEPASSNRVLDEFLLGEVDYSAIGWLATANSLEDLPGPLRSRWEIIRVGLPQAEDFDRILENVRRDVAREYGVDTVVLPNLDATVRDRLQRAFARNPRSMRDLRGVVYQLLEIQAMAERPSGRNGDWLQ</sequence>
<dbReference type="GO" id="GO:0004176">
    <property type="term" value="F:ATP-dependent peptidase activity"/>
    <property type="evidence" value="ECO:0007669"/>
    <property type="project" value="InterPro"/>
</dbReference>
<dbReference type="EMBL" id="LVXZ01000032">
    <property type="protein sequence ID" value="OAP92698.1"/>
    <property type="molecule type" value="Genomic_DNA"/>
</dbReference>
<dbReference type="GO" id="GO:0005524">
    <property type="term" value="F:ATP binding"/>
    <property type="evidence" value="ECO:0007669"/>
    <property type="project" value="InterPro"/>
</dbReference>
<dbReference type="GO" id="GO:0016887">
    <property type="term" value="F:ATP hydrolysis activity"/>
    <property type="evidence" value="ECO:0007669"/>
    <property type="project" value="InterPro"/>
</dbReference>